<dbReference type="Gene3D" id="3.40.50.1700">
    <property type="entry name" value="Glycoside hydrolase family 3 C-terminal domain"/>
    <property type="match status" value="1"/>
</dbReference>
<dbReference type="InterPro" id="IPR017853">
    <property type="entry name" value="GH"/>
</dbReference>
<dbReference type="InterPro" id="IPR026891">
    <property type="entry name" value="Fn3-like"/>
</dbReference>
<dbReference type="Gene3D" id="2.60.40.10">
    <property type="entry name" value="Immunoglobulins"/>
    <property type="match status" value="1"/>
</dbReference>
<gene>
    <name evidence="6" type="ORF">MUY27_04640</name>
</gene>
<dbReference type="InterPro" id="IPR002772">
    <property type="entry name" value="Glyco_hydro_3_C"/>
</dbReference>
<name>A0A9X1X264_9SPHI</name>
<dbReference type="PRINTS" id="PR00133">
    <property type="entry name" value="GLHYDRLASE3"/>
</dbReference>
<dbReference type="InterPro" id="IPR013783">
    <property type="entry name" value="Ig-like_fold"/>
</dbReference>
<accession>A0A9X1X264</accession>
<keyword evidence="7" id="KW-1185">Reference proteome</keyword>
<evidence type="ECO:0000313" key="7">
    <source>
        <dbReference type="Proteomes" id="UP001139450"/>
    </source>
</evidence>
<reference evidence="6" key="1">
    <citation type="submission" date="2022-04" db="EMBL/GenBank/DDBJ databases">
        <title>Mucilaginibacter sp. RS28 isolated from freshwater.</title>
        <authorList>
            <person name="Ko S.-R."/>
        </authorList>
    </citation>
    <scope>NUCLEOTIDE SEQUENCE</scope>
    <source>
        <strain evidence="6">RS28</strain>
    </source>
</reference>
<evidence type="ECO:0000256" key="1">
    <source>
        <dbReference type="ARBA" id="ARBA00005336"/>
    </source>
</evidence>
<dbReference type="Gene3D" id="3.20.20.300">
    <property type="entry name" value="Glycoside hydrolase, family 3, N-terminal domain"/>
    <property type="match status" value="1"/>
</dbReference>
<dbReference type="Proteomes" id="UP001139450">
    <property type="component" value="Unassembled WGS sequence"/>
</dbReference>
<evidence type="ECO:0000256" key="3">
    <source>
        <dbReference type="ARBA" id="ARBA00023277"/>
    </source>
</evidence>
<dbReference type="AlphaFoldDB" id="A0A9X1X264"/>
<comment type="caution">
    <text evidence="6">The sequence shown here is derived from an EMBL/GenBank/DDBJ whole genome shotgun (WGS) entry which is preliminary data.</text>
</comment>
<dbReference type="SMART" id="SM01217">
    <property type="entry name" value="Fn3_like"/>
    <property type="match status" value="1"/>
</dbReference>
<comment type="similarity">
    <text evidence="1 4">Belongs to the glycosyl hydrolase 3 family.</text>
</comment>
<organism evidence="6 7">
    <name type="scientific">Mucilaginibacter straminoryzae</name>
    <dbReference type="NCBI Taxonomy" id="2932774"/>
    <lineage>
        <taxon>Bacteria</taxon>
        <taxon>Pseudomonadati</taxon>
        <taxon>Bacteroidota</taxon>
        <taxon>Sphingobacteriia</taxon>
        <taxon>Sphingobacteriales</taxon>
        <taxon>Sphingobacteriaceae</taxon>
        <taxon>Mucilaginibacter</taxon>
    </lineage>
</organism>
<proteinExistence type="inferred from homology"/>
<feature type="domain" description="Fibronectin type III-like" evidence="5">
    <location>
        <begin position="681"/>
        <end position="752"/>
    </location>
</feature>
<evidence type="ECO:0000256" key="4">
    <source>
        <dbReference type="RuleBase" id="RU361161"/>
    </source>
</evidence>
<dbReference type="Pfam" id="PF01915">
    <property type="entry name" value="Glyco_hydro_3_C"/>
    <property type="match status" value="1"/>
</dbReference>
<dbReference type="PANTHER" id="PTHR42715">
    <property type="entry name" value="BETA-GLUCOSIDASE"/>
    <property type="match status" value="1"/>
</dbReference>
<keyword evidence="3" id="KW-0119">Carbohydrate metabolism</keyword>
<dbReference type="SUPFAM" id="SSF52279">
    <property type="entry name" value="Beta-D-glucan exohydrolase, C-terminal domain"/>
    <property type="match status" value="1"/>
</dbReference>
<dbReference type="FunFam" id="2.60.40.10:FF:000495">
    <property type="entry name" value="Periplasmic beta-glucosidase"/>
    <property type="match status" value="1"/>
</dbReference>
<protein>
    <submittedName>
        <fullName evidence="6">Glycoside hydrolase family 3 C-terminal domain-containing protein</fullName>
    </submittedName>
</protein>
<dbReference type="PROSITE" id="PS00775">
    <property type="entry name" value="GLYCOSYL_HYDROL_F3"/>
    <property type="match status" value="1"/>
</dbReference>
<evidence type="ECO:0000313" key="6">
    <source>
        <dbReference type="EMBL" id="MCJ8208985.1"/>
    </source>
</evidence>
<dbReference type="PANTHER" id="PTHR42715:SF10">
    <property type="entry name" value="BETA-GLUCOSIDASE"/>
    <property type="match status" value="1"/>
</dbReference>
<dbReference type="InterPro" id="IPR036881">
    <property type="entry name" value="Glyco_hydro_3_C_sf"/>
</dbReference>
<dbReference type="Pfam" id="PF00933">
    <property type="entry name" value="Glyco_hydro_3"/>
    <property type="match status" value="1"/>
</dbReference>
<keyword evidence="4" id="KW-0326">Glycosidase</keyword>
<dbReference type="InterPro" id="IPR019800">
    <property type="entry name" value="Glyco_hydro_3_AS"/>
</dbReference>
<dbReference type="Pfam" id="PF14310">
    <property type="entry name" value="Fn3-like"/>
    <property type="match status" value="1"/>
</dbReference>
<dbReference type="RefSeq" id="WP_245128819.1">
    <property type="nucleotide sequence ID" value="NZ_JALJEJ010000002.1"/>
</dbReference>
<dbReference type="GO" id="GO:0005975">
    <property type="term" value="P:carbohydrate metabolic process"/>
    <property type="evidence" value="ECO:0007669"/>
    <property type="project" value="InterPro"/>
</dbReference>
<sequence>MASIRLRVTILGTALLCYGLQGIGQSKPPQLGKSPVADVIKAMTLEEKVQLLVGAGFNLSGATGTGTGVGQTQDRVPGAAGTTHAIPRLGIPSLVTSDGPAGVRIDSVRKNSPGKTYYATAWPVATLLASTWDTALVKKVGAAFGHEAKEYGIDIILAPALNIHRNPLGGRNFEYYSEDPLVAGRITAAMVNGIEANGVGTSIKHFAANNQETNRNTVNTIVSERALREIYLKGFEIAVKQSQPWTVMSSYNLINGTYTSESKDLLTTILRNEWGFKGFVMTDWFGGKDAVAQMQAGNNLLMPGVPAQSTQIIEAVKSGKLSEKVLDANVAGILNIILRSSSFKGYKYSDKPDLKKDAQIARTAATEGMVLLKNENSSLPVSKNLHNIALFGINGYELIAGGTGSGDVNKAYKVSLAQGLANAGYAIDGELQQKFTAHLADYASKHPKKNFFQEFMNPTPPAPEYALAKETILQKASATDLAVVAIGRNAGEGRDRKIEDDYELSNTEKELLRNVCDAYHAQHKKVIVVLNIGGVISVLPWRDQPDAILLAWQPGLEGGNAITDILTGKVNPSGKLATTFPAAYSDVPSAKSFPGKEFPEKATNGMLGMKSTPAEVTYEEGIYVGYRYYNTFHVKPAYEFGYGLSYTSFKYHDLKLSSTTFNGKITATVSITNTGKVAGKEAAQLYLSAPAKKLDKPAEELKGFAKTRLLKPGESQTLTFTLTPSELASFNTQASAWVADAGKYTVKVGASSADIKQTATFTLAKDLTVEKDHRVMVPQVQINELKK</sequence>
<evidence type="ECO:0000256" key="2">
    <source>
        <dbReference type="ARBA" id="ARBA00022801"/>
    </source>
</evidence>
<dbReference type="InterPro" id="IPR001764">
    <property type="entry name" value="Glyco_hydro_3_N"/>
</dbReference>
<keyword evidence="2 4" id="KW-0378">Hydrolase</keyword>
<dbReference type="EMBL" id="JALJEJ010000002">
    <property type="protein sequence ID" value="MCJ8208985.1"/>
    <property type="molecule type" value="Genomic_DNA"/>
</dbReference>
<dbReference type="InterPro" id="IPR050288">
    <property type="entry name" value="Cellulose_deg_GH3"/>
</dbReference>
<dbReference type="GO" id="GO:0008422">
    <property type="term" value="F:beta-glucosidase activity"/>
    <property type="evidence" value="ECO:0007669"/>
    <property type="project" value="UniProtKB-ARBA"/>
</dbReference>
<dbReference type="SUPFAM" id="SSF51445">
    <property type="entry name" value="(Trans)glycosidases"/>
    <property type="match status" value="1"/>
</dbReference>
<dbReference type="InterPro" id="IPR036962">
    <property type="entry name" value="Glyco_hydro_3_N_sf"/>
</dbReference>
<evidence type="ECO:0000259" key="5">
    <source>
        <dbReference type="SMART" id="SM01217"/>
    </source>
</evidence>